<reference evidence="3" key="1">
    <citation type="submission" date="2021-10" db="EMBL/GenBank/DDBJ databases">
        <title>The complete genome sequence of Leeia sp. TBRC 13508.</title>
        <authorList>
            <person name="Charoenyingcharoen P."/>
            <person name="Yukphan P."/>
        </authorList>
    </citation>
    <scope>NUCLEOTIDE SEQUENCE</scope>
    <source>
        <strain evidence="3">TBRC 13508</strain>
    </source>
</reference>
<evidence type="ECO:0000256" key="1">
    <source>
        <dbReference type="ARBA" id="ARBA00023002"/>
    </source>
</evidence>
<keyword evidence="4" id="KW-1185">Reference proteome</keyword>
<comment type="caution">
    <text evidence="3">The sequence shown here is derived from an EMBL/GenBank/DDBJ whole genome shotgun (WGS) entry which is preliminary data.</text>
</comment>
<dbReference type="PANTHER" id="PTHR13847:SF194">
    <property type="entry name" value="OXIDOREDUCTASE"/>
    <property type="match status" value="1"/>
</dbReference>
<evidence type="ECO:0000313" key="3">
    <source>
        <dbReference type="EMBL" id="MCB6184345.1"/>
    </source>
</evidence>
<dbReference type="Gene3D" id="3.30.9.10">
    <property type="entry name" value="D-Amino Acid Oxidase, subunit A, domain 2"/>
    <property type="match status" value="1"/>
</dbReference>
<gene>
    <name evidence="3" type="ORF">LIN78_12395</name>
</gene>
<dbReference type="Pfam" id="PF01266">
    <property type="entry name" value="DAO"/>
    <property type="match status" value="1"/>
</dbReference>
<name>A0ABS8D822_9NEIS</name>
<organism evidence="3 4">
    <name type="scientific">Leeia speluncae</name>
    <dbReference type="NCBI Taxonomy" id="2884804"/>
    <lineage>
        <taxon>Bacteria</taxon>
        <taxon>Pseudomonadati</taxon>
        <taxon>Pseudomonadota</taxon>
        <taxon>Betaproteobacteria</taxon>
        <taxon>Neisseriales</taxon>
        <taxon>Leeiaceae</taxon>
        <taxon>Leeia</taxon>
    </lineage>
</organism>
<accession>A0ABS8D822</accession>
<proteinExistence type="predicted"/>
<dbReference type="PANTHER" id="PTHR13847">
    <property type="entry name" value="SARCOSINE DEHYDROGENASE-RELATED"/>
    <property type="match status" value="1"/>
</dbReference>
<dbReference type="Proteomes" id="UP001165395">
    <property type="component" value="Unassembled WGS sequence"/>
</dbReference>
<evidence type="ECO:0000259" key="2">
    <source>
        <dbReference type="Pfam" id="PF01266"/>
    </source>
</evidence>
<dbReference type="InterPro" id="IPR006076">
    <property type="entry name" value="FAD-dep_OxRdtase"/>
</dbReference>
<dbReference type="RefSeq" id="WP_227181156.1">
    <property type="nucleotide sequence ID" value="NZ_JAJBZT010000006.1"/>
</dbReference>
<dbReference type="EMBL" id="JAJBZT010000006">
    <property type="protein sequence ID" value="MCB6184345.1"/>
    <property type="molecule type" value="Genomic_DNA"/>
</dbReference>
<dbReference type="SUPFAM" id="SSF51905">
    <property type="entry name" value="FAD/NAD(P)-binding domain"/>
    <property type="match status" value="1"/>
</dbReference>
<feature type="domain" description="FAD dependent oxidoreductase" evidence="2">
    <location>
        <begin position="30"/>
        <end position="384"/>
    </location>
</feature>
<evidence type="ECO:0000313" key="4">
    <source>
        <dbReference type="Proteomes" id="UP001165395"/>
    </source>
</evidence>
<protein>
    <submittedName>
        <fullName evidence="3">FAD-binding oxidoreductase</fullName>
    </submittedName>
</protein>
<keyword evidence="1" id="KW-0560">Oxidoreductase</keyword>
<dbReference type="Gene3D" id="3.50.50.60">
    <property type="entry name" value="FAD/NAD(P)-binding domain"/>
    <property type="match status" value="1"/>
</dbReference>
<dbReference type="InterPro" id="IPR036188">
    <property type="entry name" value="FAD/NAD-bd_sf"/>
</dbReference>
<sequence length="432" mass="47977">MINFETATYYTATKKYELNFPSLEEDIDVDVVVIGGGFSGINTSLELAEQGVTSIAVLEARYIGYGGSGRNGGQIMAGIGHDLEKIKKDVGEEGLKAIFAISDQGADIIKSRIEKYNIDADFCHGYGYLGYNGRQSKTLRAWEKEFKSLNSSHEIRYMEGKEVQSIIGSEAYSSALLHMGGGHVHSLNLLLGEAKALASYGAKIYEHSPVVEVTYGDTVVVRTAKGSVRAKKLLWACDSFLNKLEPNLHKTTINTYAFQMMTEPLSDEMIKRISPIRGAYSDIRPIIDYFRVTNENRLLFGAATYLVDYIPSDLKEWNRQLMLKVFPYLKDVKIDLAWGGPMACSPNLFPQIGALPENPNVFYVQGYSGFGVTPSHIICKVLAEGILGGSARYNLISSVRRIDVWGKDQFRPLVCSAAKAWHQLSGYWNGRR</sequence>